<dbReference type="InterPro" id="IPR041792">
    <property type="entry name" value="MPP_PAP"/>
</dbReference>
<evidence type="ECO:0000256" key="1">
    <source>
        <dbReference type="ARBA" id="ARBA00000032"/>
    </source>
</evidence>
<evidence type="ECO:0000256" key="2">
    <source>
        <dbReference type="ARBA" id="ARBA00001947"/>
    </source>
</evidence>
<organism evidence="17 18">
    <name type="scientific">Phoenix dactylifera</name>
    <name type="common">Date palm</name>
    <dbReference type="NCBI Taxonomy" id="42345"/>
    <lineage>
        <taxon>Eukaryota</taxon>
        <taxon>Viridiplantae</taxon>
        <taxon>Streptophyta</taxon>
        <taxon>Embryophyta</taxon>
        <taxon>Tracheophyta</taxon>
        <taxon>Spermatophyta</taxon>
        <taxon>Magnoliopsida</taxon>
        <taxon>Liliopsida</taxon>
        <taxon>Arecaceae</taxon>
        <taxon>Coryphoideae</taxon>
        <taxon>Phoeniceae</taxon>
        <taxon>Phoenix</taxon>
    </lineage>
</organism>
<evidence type="ECO:0000256" key="8">
    <source>
        <dbReference type="ARBA" id="ARBA00022729"/>
    </source>
</evidence>
<evidence type="ECO:0000256" key="3">
    <source>
        <dbReference type="ARBA" id="ARBA00004613"/>
    </source>
</evidence>
<dbReference type="InterPro" id="IPR015914">
    <property type="entry name" value="PAPs_N"/>
</dbReference>
<proteinExistence type="inferred from homology"/>
<dbReference type="Pfam" id="PF14008">
    <property type="entry name" value="Metallophos_C"/>
    <property type="match status" value="1"/>
</dbReference>
<comment type="catalytic activity">
    <reaction evidence="1 13">
        <text>a phosphate monoester + H2O = an alcohol + phosphate</text>
        <dbReference type="Rhea" id="RHEA:15017"/>
        <dbReference type="ChEBI" id="CHEBI:15377"/>
        <dbReference type="ChEBI" id="CHEBI:30879"/>
        <dbReference type="ChEBI" id="CHEBI:43474"/>
        <dbReference type="ChEBI" id="CHEBI:67140"/>
        <dbReference type="EC" id="3.1.3.2"/>
    </reaction>
</comment>
<protein>
    <recommendedName>
        <fullName evidence="13">Purple acid phosphatase</fullName>
        <ecNumber evidence="13">3.1.3.2</ecNumber>
    </recommendedName>
</protein>
<evidence type="ECO:0000256" key="12">
    <source>
        <dbReference type="ARBA" id="ARBA00023180"/>
    </source>
</evidence>
<dbReference type="GO" id="GO:0005576">
    <property type="term" value="C:extracellular region"/>
    <property type="evidence" value="ECO:0007669"/>
    <property type="project" value="UniProtKB-SubCell"/>
</dbReference>
<feature type="domain" description="Purple acid phosphatase N-terminal" evidence="16">
    <location>
        <begin position="72"/>
        <end position="184"/>
    </location>
</feature>
<dbReference type="SUPFAM" id="SSF56300">
    <property type="entry name" value="Metallo-dependent phosphatases"/>
    <property type="match status" value="1"/>
</dbReference>
<keyword evidence="8 13" id="KW-0732">Signal</keyword>
<dbReference type="Gene3D" id="2.60.40.380">
    <property type="entry name" value="Purple acid phosphatase-like, N-terminal"/>
    <property type="match status" value="1"/>
</dbReference>
<dbReference type="PANTHER" id="PTHR22953:SF15">
    <property type="entry name" value="PURPLE ACID PHOSPHATASE 13"/>
    <property type="match status" value="1"/>
</dbReference>
<evidence type="ECO:0000313" key="17">
    <source>
        <dbReference type="Proteomes" id="UP000228380"/>
    </source>
</evidence>
<evidence type="ECO:0000256" key="9">
    <source>
        <dbReference type="ARBA" id="ARBA00022801"/>
    </source>
</evidence>
<evidence type="ECO:0000259" key="16">
    <source>
        <dbReference type="Pfam" id="PF16656"/>
    </source>
</evidence>
<dbReference type="InterPro" id="IPR008963">
    <property type="entry name" value="Purple_acid_Pase-like_N"/>
</dbReference>
<dbReference type="SUPFAM" id="SSF49363">
    <property type="entry name" value="Purple acid phosphatase, N-terminal domain"/>
    <property type="match status" value="1"/>
</dbReference>
<keyword evidence="17" id="KW-1185">Reference proteome</keyword>
<comment type="cofactor">
    <cofactor evidence="2">
        <name>Zn(2+)</name>
        <dbReference type="ChEBI" id="CHEBI:29105"/>
    </cofactor>
</comment>
<dbReference type="InterPro" id="IPR025733">
    <property type="entry name" value="PAPs_C"/>
</dbReference>
<evidence type="ECO:0000259" key="14">
    <source>
        <dbReference type="Pfam" id="PF00149"/>
    </source>
</evidence>
<keyword evidence="9 13" id="KW-0378">Hydrolase</keyword>
<dbReference type="OrthoDB" id="45007at2759"/>
<evidence type="ECO:0000256" key="13">
    <source>
        <dbReference type="RuleBase" id="RU361203"/>
    </source>
</evidence>
<dbReference type="InterPro" id="IPR004843">
    <property type="entry name" value="Calcineurin-like_PHP"/>
</dbReference>
<comment type="similarity">
    <text evidence="4 13">Belongs to the metallophosphoesterase superfamily. Purple acid phosphatase family.</text>
</comment>
<keyword evidence="11" id="KW-0408">Iron</keyword>
<keyword evidence="12" id="KW-0325">Glycoprotein</keyword>
<keyword evidence="10" id="KW-0862">Zinc</keyword>
<comment type="subcellular location">
    <subcellularLocation>
        <location evidence="3">Secreted</location>
    </subcellularLocation>
</comment>
<dbReference type="PANTHER" id="PTHR22953">
    <property type="entry name" value="ACID PHOSPHATASE RELATED"/>
    <property type="match status" value="1"/>
</dbReference>
<dbReference type="EC" id="3.1.3.2" evidence="13"/>
<dbReference type="AlphaFoldDB" id="A0A8B7C6U5"/>
<dbReference type="CDD" id="cd00839">
    <property type="entry name" value="MPP_PAPs"/>
    <property type="match status" value="1"/>
</dbReference>
<feature type="chain" id="PRO_5034492910" description="Purple acid phosphatase" evidence="13">
    <location>
        <begin position="27"/>
        <end position="540"/>
    </location>
</feature>
<evidence type="ECO:0000256" key="11">
    <source>
        <dbReference type="ARBA" id="ARBA00023004"/>
    </source>
</evidence>
<keyword evidence="7" id="KW-0479">Metal-binding</keyword>
<dbReference type="GO" id="GO:0046872">
    <property type="term" value="F:metal ion binding"/>
    <property type="evidence" value="ECO:0007669"/>
    <property type="project" value="UniProtKB-KW"/>
</dbReference>
<name>A0A8B7C6U5_PHODC</name>
<dbReference type="KEGG" id="pda:103709380"/>
<reference evidence="18" key="2">
    <citation type="submission" date="2025-08" db="UniProtKB">
        <authorList>
            <consortium name="RefSeq"/>
        </authorList>
    </citation>
    <scope>IDENTIFICATION</scope>
    <source>
        <tissue evidence="18">Young leaves</tissue>
    </source>
</reference>
<dbReference type="RefSeq" id="XP_008792903.2">
    <property type="nucleotide sequence ID" value="XM_008794681.4"/>
</dbReference>
<evidence type="ECO:0000313" key="18">
    <source>
        <dbReference type="RefSeq" id="XP_008792903.2"/>
    </source>
</evidence>
<dbReference type="InterPro" id="IPR029052">
    <property type="entry name" value="Metallo-depent_PP-like"/>
</dbReference>
<reference evidence="17" key="1">
    <citation type="journal article" date="2019" name="Nat. Commun.">
        <title>Genome-wide association mapping of date palm fruit traits.</title>
        <authorList>
            <person name="Hazzouri K.M."/>
            <person name="Gros-Balthazard M."/>
            <person name="Flowers J.M."/>
            <person name="Copetti D."/>
            <person name="Lemansour A."/>
            <person name="Lebrun M."/>
            <person name="Masmoudi K."/>
            <person name="Ferrand S."/>
            <person name="Dhar M.I."/>
            <person name="Fresquez Z.A."/>
            <person name="Rosas U."/>
            <person name="Zhang J."/>
            <person name="Talag J."/>
            <person name="Lee S."/>
            <person name="Kudrna D."/>
            <person name="Powell R.F."/>
            <person name="Leitch I.J."/>
            <person name="Krueger R.R."/>
            <person name="Wing R.A."/>
            <person name="Amiri K.M.A."/>
            <person name="Purugganan M.D."/>
        </authorList>
    </citation>
    <scope>NUCLEOTIDE SEQUENCE [LARGE SCALE GENOMIC DNA]</scope>
    <source>
        <strain evidence="17">cv. Khalas</strain>
    </source>
</reference>
<dbReference type="Pfam" id="PF00149">
    <property type="entry name" value="Metallophos"/>
    <property type="match status" value="1"/>
</dbReference>
<dbReference type="InterPro" id="IPR039331">
    <property type="entry name" value="PAPs-like"/>
</dbReference>
<evidence type="ECO:0000256" key="10">
    <source>
        <dbReference type="ARBA" id="ARBA00022833"/>
    </source>
</evidence>
<evidence type="ECO:0000256" key="4">
    <source>
        <dbReference type="ARBA" id="ARBA00008723"/>
    </source>
</evidence>
<dbReference type="Proteomes" id="UP000228380">
    <property type="component" value="Chromosome 9"/>
</dbReference>
<dbReference type="GO" id="GO:0003993">
    <property type="term" value="F:acid phosphatase activity"/>
    <property type="evidence" value="ECO:0007669"/>
    <property type="project" value="UniProtKB-EC"/>
</dbReference>
<feature type="signal peptide" evidence="13">
    <location>
        <begin position="1"/>
        <end position="26"/>
    </location>
</feature>
<feature type="domain" description="Calcineurin-like phosphoesterase" evidence="14">
    <location>
        <begin position="196"/>
        <end position="408"/>
    </location>
</feature>
<dbReference type="FunFam" id="3.60.21.10:FF:000128">
    <property type="entry name" value="Purple acid phosphatase"/>
    <property type="match status" value="1"/>
</dbReference>
<dbReference type="GeneID" id="103709380"/>
<evidence type="ECO:0000259" key="15">
    <source>
        <dbReference type="Pfam" id="PF14008"/>
    </source>
</evidence>
<keyword evidence="6" id="KW-0964">Secreted</keyword>
<evidence type="ECO:0000256" key="7">
    <source>
        <dbReference type="ARBA" id="ARBA00022723"/>
    </source>
</evidence>
<gene>
    <name evidence="18" type="primary">LOC103709380</name>
</gene>
<evidence type="ECO:0000256" key="6">
    <source>
        <dbReference type="ARBA" id="ARBA00022525"/>
    </source>
</evidence>
<accession>A0A8B7C6U5</accession>
<comment type="subunit">
    <text evidence="5">Homodimer.</text>
</comment>
<feature type="domain" description="Purple acid phosphatase C-terminal" evidence="15">
    <location>
        <begin position="476"/>
        <end position="515"/>
    </location>
</feature>
<sequence>MGKWAPFWPPKAVAISLLVWVTAAAAGGIPTTLGGPFEPVTVPLSDEAFRGHAVDLPDSDPRVQRRVRGWEPEQISVSLSATEDSVWISWITGEFQIGEGIEPPNPTTVASIVCYGNSENSITYEATGYSLVYDQLYPFEGLQNYTSGIVHHVHLTGLKPETQYYYQCGDPSLPAMSEIHAFKTMPTPGPQNYPRRIAVVGDLGLTYNTTSTVDHMTSNQPDLIVLVGDVCYANMYLTNGTGSDCYSCTFSETPIHETYQPRWDYWGRYMEPVISEIPMMVIEGNHEIEQQAENKTFVSYNSRFAFPAEESRSFSTMYYSFNAGGIHFIMLGAYISYDKSGEQYKWLERDLANVDRTVTPWLIATWHPPWYSTYKAHYREAECMRVEMEALLYSYGIDIVFNGHVHAYERSNRVYNYTLDPCGPVHIVVGDGGNREKMAMDHADDPGHCPDPSTTPDEYMGGFCAFNFTAGPAAGKFCWDRQPEYSAFRESSFGHGILEVKNETHALWTWHRNQDMYGSLGDQIYIVRQPDKCAVKHQVN</sequence>
<evidence type="ECO:0000256" key="5">
    <source>
        <dbReference type="ARBA" id="ARBA00011738"/>
    </source>
</evidence>
<dbReference type="Gene3D" id="3.60.21.10">
    <property type="match status" value="2"/>
</dbReference>
<dbReference type="Pfam" id="PF16656">
    <property type="entry name" value="Pur_ac_phosph_N"/>
    <property type="match status" value="1"/>
</dbReference>